<proteinExistence type="predicted"/>
<dbReference type="Proteomes" id="UP001190465">
    <property type="component" value="Chromosome"/>
</dbReference>
<protein>
    <submittedName>
        <fullName evidence="1">Rv0340 family protein</fullName>
    </submittedName>
</protein>
<dbReference type="InterPro" id="IPR049709">
    <property type="entry name" value="IniB-like_N"/>
</dbReference>
<evidence type="ECO:0000313" key="1">
    <source>
        <dbReference type="EMBL" id="CAJ1509485.1"/>
    </source>
</evidence>
<reference evidence="1 2" key="1">
    <citation type="submission" date="2023-08" db="EMBL/GenBank/DDBJ databases">
        <authorList>
            <person name="Folkvardsen B D."/>
            <person name="Norman A."/>
        </authorList>
    </citation>
    <scope>NUCLEOTIDE SEQUENCE [LARGE SCALE GENOMIC DNA]</scope>
    <source>
        <strain evidence="1 2">Mu0053</strain>
    </source>
</reference>
<gene>
    <name evidence="1" type="ORF">MU0053_004199</name>
</gene>
<accession>A0ABM9M3D1</accession>
<dbReference type="RefSeq" id="WP_308479511.1">
    <property type="nucleotide sequence ID" value="NZ_OY726397.1"/>
</dbReference>
<organism evidence="1 2">
    <name type="scientific">[Mycobacterium] burgundiense</name>
    <dbReference type="NCBI Taxonomy" id="3064286"/>
    <lineage>
        <taxon>Bacteria</taxon>
        <taxon>Bacillati</taxon>
        <taxon>Actinomycetota</taxon>
        <taxon>Actinomycetes</taxon>
        <taxon>Mycobacteriales</taxon>
        <taxon>Mycobacteriaceae</taxon>
        <taxon>Mycolicibacterium</taxon>
    </lineage>
</organism>
<dbReference type="NCBIfam" id="NF038175">
    <property type="entry name" value="IniB_NTERM"/>
    <property type="match status" value="1"/>
</dbReference>
<sequence>MANELLDFVMSLVRDPAVAARYAADPEGALAAADLTSVTSVDVDNLIPVVADSLSMTTPSFGAATPLDDNVWTSGAATQAFEAFDAFAPAVPEAGIDALADVPNTVIDPNLGAPVRGDDLDLAQQVPTIQQDPQFSGISEPLEDPALDEVAHWDQSVLDSALPADPGSADEPGGFDLF</sequence>
<keyword evidence="2" id="KW-1185">Reference proteome</keyword>
<dbReference type="NCBIfam" id="NF038176">
    <property type="entry name" value="Rv0340_fam"/>
    <property type="match status" value="1"/>
</dbReference>
<name>A0ABM9M3D1_9MYCO</name>
<dbReference type="EMBL" id="OY726397">
    <property type="protein sequence ID" value="CAJ1509485.1"/>
    <property type="molecule type" value="Genomic_DNA"/>
</dbReference>
<evidence type="ECO:0000313" key="2">
    <source>
        <dbReference type="Proteomes" id="UP001190465"/>
    </source>
</evidence>